<proteinExistence type="predicted"/>
<organism evidence="1">
    <name type="scientific">bioreactor metagenome</name>
    <dbReference type="NCBI Taxonomy" id="1076179"/>
    <lineage>
        <taxon>unclassified sequences</taxon>
        <taxon>metagenomes</taxon>
        <taxon>ecological metagenomes</taxon>
    </lineage>
</organism>
<sequence>MAGNALGVQLALDDDLRGDAGVVGARLPQRVVTAHPVVAGQCIHDRLVEAMAHVQRAGDVGRRDHDGVRLTFIGHRTEKSVVHPVRIPFILAFRRVVFG</sequence>
<dbReference type="AlphaFoldDB" id="A0A644WYF0"/>
<protein>
    <submittedName>
        <fullName evidence="1">Uncharacterized protein</fullName>
    </submittedName>
</protein>
<reference evidence="1" key="1">
    <citation type="submission" date="2019-08" db="EMBL/GenBank/DDBJ databases">
        <authorList>
            <person name="Kucharzyk K."/>
            <person name="Murdoch R.W."/>
            <person name="Higgins S."/>
            <person name="Loffler F."/>
        </authorList>
    </citation>
    <scope>NUCLEOTIDE SEQUENCE</scope>
</reference>
<gene>
    <name evidence="1" type="ORF">SDC9_55252</name>
</gene>
<comment type="caution">
    <text evidence="1">The sequence shown here is derived from an EMBL/GenBank/DDBJ whole genome shotgun (WGS) entry which is preliminary data.</text>
</comment>
<dbReference type="EMBL" id="VSSQ01001509">
    <property type="protein sequence ID" value="MPM08936.1"/>
    <property type="molecule type" value="Genomic_DNA"/>
</dbReference>
<name>A0A644WYF0_9ZZZZ</name>
<dbReference type="AntiFam" id="ANF00083">
    <property type="entry name" value="Shadow ORF (opposite leuS)"/>
</dbReference>
<accession>A0A644WYF0</accession>
<evidence type="ECO:0000313" key="1">
    <source>
        <dbReference type="EMBL" id="MPM08936.1"/>
    </source>
</evidence>